<dbReference type="HOGENOM" id="CLU_027272_3_4_4"/>
<gene>
    <name evidence="6" type="primary">argH</name>
    <name evidence="9" type="ordered locus">Acav_1699</name>
</gene>
<dbReference type="EC" id="4.3.2.1" evidence="3 6"/>
<feature type="domain" description="Fumarate lyase N-terminal" evidence="7">
    <location>
        <begin position="49"/>
        <end position="304"/>
    </location>
</feature>
<keyword evidence="5 6" id="KW-0456">Lyase</keyword>
<keyword evidence="4 6" id="KW-0055">Arginine biosynthesis</keyword>
<dbReference type="InterPro" id="IPR008948">
    <property type="entry name" value="L-Aspartase-like"/>
</dbReference>
<dbReference type="UniPathway" id="UPA00068">
    <property type="reaction ID" value="UER00114"/>
</dbReference>
<dbReference type="AlphaFoldDB" id="F0Q5I9"/>
<keyword evidence="6" id="KW-0963">Cytoplasm</keyword>
<evidence type="ECO:0000256" key="3">
    <source>
        <dbReference type="ARBA" id="ARBA00012338"/>
    </source>
</evidence>
<dbReference type="PRINTS" id="PR00149">
    <property type="entry name" value="FUMRATELYASE"/>
</dbReference>
<dbReference type="RefSeq" id="WP_013594136.1">
    <property type="nucleotide sequence ID" value="NC_015138.1"/>
</dbReference>
<keyword evidence="10" id="KW-1185">Reference proteome</keyword>
<sequence length="500" mass="53563">MESKVSRRLQQATAQEVCEHIYLPRLEREFASGFACLSDINQAHLVMLHKAGLVPGDIAARLAEALLRMEEEGPGAVALDPQREDAYFNYEAHLMTLAGADTGGRLHVARSRNDILATSDRMRARDAGLRVLEGLNAVREVAIERASEHAGVVMPGYTHLQSAQPITYGHYLAALADALARDARRIEVAIEGFDACPLGAGAIAGTAFPIQRQETARLLGFSGCVGNSLDAVASRDFAWELMSSMAIAAVTWGRIAQDFYVWATPEFGLIEFPDSVAGTSSIMPQKKNPVVIEYLKGKTGHLIGLLNAAMATVKGTHFTHSGDGNRESMRSLWESAEECARCLALFRLVVDSARPLHEAMLRKARADFSTATDLADALVREAGLSFRQAHHVVGAVVREALDAGLPADAITADMVNTTATAQTGRTIELDSAAVQRCLDPVASVTDRCVEGGPAPSLVRLRAAGQLQALRQSTARAAARRDALARARAALKAEIAALAAR</sequence>
<dbReference type="InterPro" id="IPR029419">
    <property type="entry name" value="Arg_succ_lyase_C"/>
</dbReference>
<dbReference type="Proteomes" id="UP000002482">
    <property type="component" value="Chromosome"/>
</dbReference>
<keyword evidence="6" id="KW-0028">Amino-acid biosynthesis</keyword>
<dbReference type="PANTHER" id="PTHR43814">
    <property type="entry name" value="ARGININOSUCCINATE LYASE"/>
    <property type="match status" value="1"/>
</dbReference>
<dbReference type="OrthoDB" id="9769623at2"/>
<dbReference type="NCBIfam" id="TIGR00838">
    <property type="entry name" value="argH"/>
    <property type="match status" value="1"/>
</dbReference>
<dbReference type="GeneID" id="34237372"/>
<evidence type="ECO:0000259" key="8">
    <source>
        <dbReference type="Pfam" id="PF14698"/>
    </source>
</evidence>
<dbReference type="SUPFAM" id="SSF48557">
    <property type="entry name" value="L-aspartase-like"/>
    <property type="match status" value="1"/>
</dbReference>
<dbReference type="PRINTS" id="PR00145">
    <property type="entry name" value="ARGSUCLYASE"/>
</dbReference>
<evidence type="ECO:0000256" key="5">
    <source>
        <dbReference type="ARBA" id="ARBA00023239"/>
    </source>
</evidence>
<dbReference type="GO" id="GO:0004056">
    <property type="term" value="F:argininosuccinate lyase activity"/>
    <property type="evidence" value="ECO:0007669"/>
    <property type="project" value="UniProtKB-UniRule"/>
</dbReference>
<dbReference type="Pfam" id="PF00206">
    <property type="entry name" value="Lyase_1"/>
    <property type="match status" value="1"/>
</dbReference>
<name>F0Q5I9_PARA1</name>
<comment type="subcellular location">
    <subcellularLocation>
        <location evidence="6">Cytoplasm</location>
    </subcellularLocation>
</comment>
<dbReference type="GO" id="GO:0042450">
    <property type="term" value="P:L-arginine biosynthetic process via ornithine"/>
    <property type="evidence" value="ECO:0007669"/>
    <property type="project" value="UniProtKB-UniRule"/>
</dbReference>
<dbReference type="HAMAP" id="MF_00006">
    <property type="entry name" value="Arg_succ_lyase"/>
    <property type="match status" value="1"/>
</dbReference>
<dbReference type="CDD" id="cd01359">
    <property type="entry name" value="Argininosuccinate_lyase"/>
    <property type="match status" value="1"/>
</dbReference>
<evidence type="ECO:0000256" key="4">
    <source>
        <dbReference type="ARBA" id="ARBA00022571"/>
    </source>
</evidence>
<dbReference type="InterPro" id="IPR024083">
    <property type="entry name" value="Fumarase/histidase_N"/>
</dbReference>
<feature type="domain" description="Argininosuccinate lyase C-terminal" evidence="8">
    <location>
        <begin position="368"/>
        <end position="444"/>
    </location>
</feature>
<evidence type="ECO:0000313" key="9">
    <source>
        <dbReference type="EMBL" id="ADX45617.1"/>
    </source>
</evidence>
<reference evidence="9" key="1">
    <citation type="submission" date="2011-02" db="EMBL/GenBank/DDBJ databases">
        <title>Complete sequence of Acidovorax avenae subsp. avenae ATCC 19860.</title>
        <authorList>
            <consortium name="US DOE Joint Genome Institute"/>
            <person name="Lucas S."/>
            <person name="Copeland A."/>
            <person name="Lapidus A."/>
            <person name="Cheng J.-F."/>
            <person name="Goodwin L."/>
            <person name="Pitluck S."/>
            <person name="Chertkov O."/>
            <person name="Held B."/>
            <person name="Detter J.C."/>
            <person name="Han C."/>
            <person name="Tapia R."/>
            <person name="Land M."/>
            <person name="Hauser L."/>
            <person name="Kyrpides N."/>
            <person name="Ivanova N."/>
            <person name="Ovchinnikova G."/>
            <person name="Pagani I."/>
            <person name="Gordon S."/>
            <person name="Woyke T."/>
        </authorList>
    </citation>
    <scope>NUCLEOTIDE SEQUENCE</scope>
    <source>
        <strain evidence="9">ATCC 19860</strain>
    </source>
</reference>
<evidence type="ECO:0000256" key="6">
    <source>
        <dbReference type="HAMAP-Rule" id="MF_00006"/>
    </source>
</evidence>
<dbReference type="EMBL" id="CP002521">
    <property type="protein sequence ID" value="ADX45617.1"/>
    <property type="molecule type" value="Genomic_DNA"/>
</dbReference>
<dbReference type="PANTHER" id="PTHR43814:SF1">
    <property type="entry name" value="ARGININOSUCCINATE LYASE"/>
    <property type="match status" value="1"/>
</dbReference>
<dbReference type="InterPro" id="IPR000362">
    <property type="entry name" value="Fumarate_lyase_fam"/>
</dbReference>
<dbReference type="InterPro" id="IPR009049">
    <property type="entry name" value="Argininosuccinate_lyase"/>
</dbReference>
<dbReference type="Gene3D" id="1.10.275.10">
    <property type="entry name" value="Fumarase/aspartase (N-terminal domain)"/>
    <property type="match status" value="1"/>
</dbReference>
<evidence type="ECO:0000256" key="1">
    <source>
        <dbReference type="ARBA" id="ARBA00000985"/>
    </source>
</evidence>
<evidence type="ECO:0000259" key="7">
    <source>
        <dbReference type="Pfam" id="PF00206"/>
    </source>
</evidence>
<organism evidence="9 10">
    <name type="scientific">Paracidovorax avenae (strain ATCC 19860 / DSM 7227 / CCUG 15838 / JCM 20985 / LMG 2117 / NCPPB 1011)</name>
    <name type="common">Acidovorax avenae</name>
    <dbReference type="NCBI Taxonomy" id="643561"/>
    <lineage>
        <taxon>Bacteria</taxon>
        <taxon>Pseudomonadati</taxon>
        <taxon>Pseudomonadota</taxon>
        <taxon>Betaproteobacteria</taxon>
        <taxon>Burkholderiales</taxon>
        <taxon>Comamonadaceae</taxon>
        <taxon>Paracidovorax</taxon>
    </lineage>
</organism>
<evidence type="ECO:0000256" key="2">
    <source>
        <dbReference type="ARBA" id="ARBA00004941"/>
    </source>
</evidence>
<protein>
    <recommendedName>
        <fullName evidence="3 6">Argininosuccinate lyase</fullName>
        <shortName evidence="6">ASAL</shortName>
        <ecNumber evidence="3 6">4.3.2.1</ecNumber>
    </recommendedName>
    <alternativeName>
        <fullName evidence="6">Arginosuccinase</fullName>
    </alternativeName>
</protein>
<dbReference type="GO" id="GO:0005829">
    <property type="term" value="C:cytosol"/>
    <property type="evidence" value="ECO:0007669"/>
    <property type="project" value="TreeGrafter"/>
</dbReference>
<dbReference type="KEGG" id="aaa:Acav_1699"/>
<evidence type="ECO:0000313" key="10">
    <source>
        <dbReference type="Proteomes" id="UP000002482"/>
    </source>
</evidence>
<dbReference type="Gene3D" id="1.10.40.30">
    <property type="entry name" value="Fumarase/aspartase (C-terminal domain)"/>
    <property type="match status" value="1"/>
</dbReference>
<dbReference type="Pfam" id="PF14698">
    <property type="entry name" value="ASL_C2"/>
    <property type="match status" value="1"/>
</dbReference>
<comment type="pathway">
    <text evidence="2 6">Amino-acid biosynthesis; L-arginine biosynthesis; L-arginine from L-ornithine and carbamoyl phosphate: step 3/3.</text>
</comment>
<comment type="catalytic activity">
    <reaction evidence="1 6">
        <text>2-(N(omega)-L-arginino)succinate = fumarate + L-arginine</text>
        <dbReference type="Rhea" id="RHEA:24020"/>
        <dbReference type="ChEBI" id="CHEBI:29806"/>
        <dbReference type="ChEBI" id="CHEBI:32682"/>
        <dbReference type="ChEBI" id="CHEBI:57472"/>
        <dbReference type="EC" id="4.3.2.1"/>
    </reaction>
</comment>
<comment type="similarity">
    <text evidence="6">Belongs to the lyase 1 family. Argininosuccinate lyase subfamily.</text>
</comment>
<dbReference type="InterPro" id="IPR022761">
    <property type="entry name" value="Fumarate_lyase_N"/>
</dbReference>
<accession>F0Q5I9</accession>
<dbReference type="Gene3D" id="1.20.200.10">
    <property type="entry name" value="Fumarase/aspartase (Central domain)"/>
    <property type="match status" value="1"/>
</dbReference>
<proteinExistence type="inferred from homology"/>